<feature type="compositionally biased region" description="Basic and acidic residues" evidence="1">
    <location>
        <begin position="51"/>
        <end position="64"/>
    </location>
</feature>
<sequence length="166" mass="18134">MPGGDSAAWQTFSRPAGGSDWLPQGRLGSRNLAGSWDAPGRLRTPSPGSKYAERDTREEEKETVTLEAPGHLPFSPFGRSSSVCERRPHDWMTLAAFVAQQMLRHRETKPGPDHRGNADGEMHRVVFGILYACLSESSILDPIIGTGIVLLHMKVFKNPISAAAVE</sequence>
<feature type="region of interest" description="Disordered" evidence="1">
    <location>
        <begin position="1"/>
        <end position="73"/>
    </location>
</feature>
<evidence type="ECO:0000313" key="3">
    <source>
        <dbReference type="Proteomes" id="UP001153269"/>
    </source>
</evidence>
<dbReference type="EMBL" id="CADEAL010004051">
    <property type="protein sequence ID" value="CAB1450383.1"/>
    <property type="molecule type" value="Genomic_DNA"/>
</dbReference>
<protein>
    <submittedName>
        <fullName evidence="2">Uncharacterized protein</fullName>
    </submittedName>
</protein>
<dbReference type="AlphaFoldDB" id="A0A9N7VJJ7"/>
<evidence type="ECO:0000256" key="1">
    <source>
        <dbReference type="SAM" id="MobiDB-lite"/>
    </source>
</evidence>
<keyword evidence="3" id="KW-1185">Reference proteome</keyword>
<proteinExistence type="predicted"/>
<dbReference type="Proteomes" id="UP001153269">
    <property type="component" value="Unassembled WGS sequence"/>
</dbReference>
<accession>A0A9N7VJJ7</accession>
<gene>
    <name evidence="2" type="ORF">PLEPLA_LOCUS38072</name>
</gene>
<reference evidence="2" key="1">
    <citation type="submission" date="2020-03" db="EMBL/GenBank/DDBJ databases">
        <authorList>
            <person name="Weist P."/>
        </authorList>
    </citation>
    <scope>NUCLEOTIDE SEQUENCE</scope>
</reference>
<comment type="caution">
    <text evidence="2">The sequence shown here is derived from an EMBL/GenBank/DDBJ whole genome shotgun (WGS) entry which is preliminary data.</text>
</comment>
<organism evidence="2 3">
    <name type="scientific">Pleuronectes platessa</name>
    <name type="common">European plaice</name>
    <dbReference type="NCBI Taxonomy" id="8262"/>
    <lineage>
        <taxon>Eukaryota</taxon>
        <taxon>Metazoa</taxon>
        <taxon>Chordata</taxon>
        <taxon>Craniata</taxon>
        <taxon>Vertebrata</taxon>
        <taxon>Euteleostomi</taxon>
        <taxon>Actinopterygii</taxon>
        <taxon>Neopterygii</taxon>
        <taxon>Teleostei</taxon>
        <taxon>Neoteleostei</taxon>
        <taxon>Acanthomorphata</taxon>
        <taxon>Carangaria</taxon>
        <taxon>Pleuronectiformes</taxon>
        <taxon>Pleuronectoidei</taxon>
        <taxon>Pleuronectidae</taxon>
        <taxon>Pleuronectes</taxon>
    </lineage>
</organism>
<evidence type="ECO:0000313" key="2">
    <source>
        <dbReference type="EMBL" id="CAB1450383.1"/>
    </source>
</evidence>
<name>A0A9N7VJJ7_PLEPL</name>